<evidence type="ECO:0000313" key="1">
    <source>
        <dbReference type="EMBL" id="TFK95467.1"/>
    </source>
</evidence>
<name>A0A5C3Q2U1_9AGAR</name>
<proteinExistence type="predicted"/>
<evidence type="ECO:0000313" key="2">
    <source>
        <dbReference type="Proteomes" id="UP000305067"/>
    </source>
</evidence>
<sequence length="112" mass="12323">MGGYWSVGGMMCGVSSQARSSPWVPQLEDEREGTHRRVPERVPGIPYICMPLLHRAIHKIIALMFATADVVSTAAMRTFAVSSRLLISLNAGRYVLNQAHTMRHMKASSLVG</sequence>
<dbReference type="Proteomes" id="UP000305067">
    <property type="component" value="Unassembled WGS sequence"/>
</dbReference>
<organism evidence="1 2">
    <name type="scientific">Pterulicium gracile</name>
    <dbReference type="NCBI Taxonomy" id="1884261"/>
    <lineage>
        <taxon>Eukaryota</taxon>
        <taxon>Fungi</taxon>
        <taxon>Dikarya</taxon>
        <taxon>Basidiomycota</taxon>
        <taxon>Agaricomycotina</taxon>
        <taxon>Agaricomycetes</taxon>
        <taxon>Agaricomycetidae</taxon>
        <taxon>Agaricales</taxon>
        <taxon>Pleurotineae</taxon>
        <taxon>Pterulaceae</taxon>
        <taxon>Pterulicium</taxon>
    </lineage>
</organism>
<dbReference type="EMBL" id="ML178884">
    <property type="protein sequence ID" value="TFK95467.1"/>
    <property type="molecule type" value="Genomic_DNA"/>
</dbReference>
<accession>A0A5C3Q2U1</accession>
<protein>
    <submittedName>
        <fullName evidence="1">Uncharacterized protein</fullName>
    </submittedName>
</protein>
<reference evidence="1 2" key="1">
    <citation type="journal article" date="2019" name="Nat. Ecol. Evol.">
        <title>Megaphylogeny resolves global patterns of mushroom evolution.</title>
        <authorList>
            <person name="Varga T."/>
            <person name="Krizsan K."/>
            <person name="Foldi C."/>
            <person name="Dima B."/>
            <person name="Sanchez-Garcia M."/>
            <person name="Sanchez-Ramirez S."/>
            <person name="Szollosi G.J."/>
            <person name="Szarkandi J.G."/>
            <person name="Papp V."/>
            <person name="Albert L."/>
            <person name="Andreopoulos W."/>
            <person name="Angelini C."/>
            <person name="Antonin V."/>
            <person name="Barry K.W."/>
            <person name="Bougher N.L."/>
            <person name="Buchanan P."/>
            <person name="Buyck B."/>
            <person name="Bense V."/>
            <person name="Catcheside P."/>
            <person name="Chovatia M."/>
            <person name="Cooper J."/>
            <person name="Damon W."/>
            <person name="Desjardin D."/>
            <person name="Finy P."/>
            <person name="Geml J."/>
            <person name="Haridas S."/>
            <person name="Hughes K."/>
            <person name="Justo A."/>
            <person name="Karasinski D."/>
            <person name="Kautmanova I."/>
            <person name="Kiss B."/>
            <person name="Kocsube S."/>
            <person name="Kotiranta H."/>
            <person name="LaButti K.M."/>
            <person name="Lechner B.E."/>
            <person name="Liimatainen K."/>
            <person name="Lipzen A."/>
            <person name="Lukacs Z."/>
            <person name="Mihaltcheva S."/>
            <person name="Morgado L.N."/>
            <person name="Niskanen T."/>
            <person name="Noordeloos M.E."/>
            <person name="Ohm R.A."/>
            <person name="Ortiz-Santana B."/>
            <person name="Ovrebo C."/>
            <person name="Racz N."/>
            <person name="Riley R."/>
            <person name="Savchenko A."/>
            <person name="Shiryaev A."/>
            <person name="Soop K."/>
            <person name="Spirin V."/>
            <person name="Szebenyi C."/>
            <person name="Tomsovsky M."/>
            <person name="Tulloss R.E."/>
            <person name="Uehling J."/>
            <person name="Grigoriev I.V."/>
            <person name="Vagvolgyi C."/>
            <person name="Papp T."/>
            <person name="Martin F.M."/>
            <person name="Miettinen O."/>
            <person name="Hibbett D.S."/>
            <person name="Nagy L.G."/>
        </authorList>
    </citation>
    <scope>NUCLEOTIDE SEQUENCE [LARGE SCALE GENOMIC DNA]</scope>
    <source>
        <strain evidence="1 2">CBS 309.79</strain>
    </source>
</reference>
<gene>
    <name evidence="1" type="ORF">BDV98DRAFT_399865</name>
</gene>
<keyword evidence="2" id="KW-1185">Reference proteome</keyword>
<dbReference type="AlphaFoldDB" id="A0A5C3Q2U1"/>